<dbReference type="Proteomes" id="UP000313312">
    <property type="component" value="Unassembled WGS sequence"/>
</dbReference>
<dbReference type="InterPro" id="IPR016040">
    <property type="entry name" value="NAD(P)-bd_dom"/>
</dbReference>
<organism evidence="2 3">
    <name type="scientific">Fructilactobacillus sanfranciscensis</name>
    <name type="common">Lactobacillus sanfranciscensis</name>
    <dbReference type="NCBI Taxonomy" id="1625"/>
    <lineage>
        <taxon>Bacteria</taxon>
        <taxon>Bacillati</taxon>
        <taxon>Bacillota</taxon>
        <taxon>Bacilli</taxon>
        <taxon>Lactobacillales</taxon>
        <taxon>Lactobacillaceae</taxon>
        <taxon>Fructilactobacillus</taxon>
    </lineage>
</organism>
<dbReference type="AlphaFoldDB" id="A0A5C4TIW1"/>
<dbReference type="SUPFAM" id="SSF51735">
    <property type="entry name" value="NAD(P)-binding Rossmann-fold domains"/>
    <property type="match status" value="1"/>
</dbReference>
<dbReference type="Gene3D" id="3.40.50.720">
    <property type="entry name" value="NAD(P)-binding Rossmann-like Domain"/>
    <property type="match status" value="1"/>
</dbReference>
<evidence type="ECO:0000313" key="3">
    <source>
        <dbReference type="Proteomes" id="UP000313312"/>
    </source>
</evidence>
<comment type="caution">
    <text evidence="2">The sequence shown here is derived from an EMBL/GenBank/DDBJ whole genome shotgun (WGS) entry which is preliminary data.</text>
</comment>
<gene>
    <name evidence="2" type="ORF">DID87_05430</name>
</gene>
<protein>
    <recommendedName>
        <fullName evidence="1">NAD(P)-binding domain-containing protein</fullName>
    </recommendedName>
</protein>
<feature type="domain" description="NAD(P)-binding" evidence="1">
    <location>
        <begin position="27"/>
        <end position="179"/>
    </location>
</feature>
<evidence type="ECO:0000313" key="2">
    <source>
        <dbReference type="EMBL" id="TNK90085.1"/>
    </source>
</evidence>
<dbReference type="PANTHER" id="PTHR47129:SF1">
    <property type="entry name" value="NMRA-LIKE DOMAIN-CONTAINING PROTEIN"/>
    <property type="match status" value="1"/>
</dbReference>
<accession>A0A5C4TIW1</accession>
<evidence type="ECO:0000259" key="1">
    <source>
        <dbReference type="Pfam" id="PF13460"/>
    </source>
</evidence>
<dbReference type="PANTHER" id="PTHR47129">
    <property type="entry name" value="QUINONE OXIDOREDUCTASE 2"/>
    <property type="match status" value="1"/>
</dbReference>
<sequence>MEIFPRLFCAKINFKGDFTMKYAVTAATGHFGERVVLKLLSLVSFNDIVVIARDIEKAKKMYPTAVEIRQGDYNDEKMMEKAFAGIDRVLFISSQPNARHPRVAQHKNVVTAAANAGVKYLAYTSFPHADISEAPLAEDHRATEKMIIDARLPHSFLRNNWYLENELPEIEAAKSGKPFIYATGEVTVGWAEEKLYAEGAARVMTMLENDPLEIYEFHGVQHTYKELAKAIKEATGKDFPVQSVDLKTYQTELEKTNLDTAQINFKVAIQKLIASGALSEHVAKKDVAFGMTHEQILENNVNNENVLENVLGMPLPSLSAQVKDLITNKPKYLI</sequence>
<dbReference type="InterPro" id="IPR052718">
    <property type="entry name" value="NmrA-type_oxidoreductase"/>
</dbReference>
<dbReference type="EMBL" id="QFCR01000018">
    <property type="protein sequence ID" value="TNK90085.1"/>
    <property type="molecule type" value="Genomic_DNA"/>
</dbReference>
<dbReference type="InterPro" id="IPR036291">
    <property type="entry name" value="NAD(P)-bd_dom_sf"/>
</dbReference>
<name>A0A5C4TIW1_FRUSA</name>
<dbReference type="Pfam" id="PF13460">
    <property type="entry name" value="NAD_binding_10"/>
    <property type="match status" value="1"/>
</dbReference>
<dbReference type="Gene3D" id="3.90.25.10">
    <property type="entry name" value="UDP-galactose 4-epimerase, domain 1"/>
    <property type="match status" value="1"/>
</dbReference>
<reference evidence="2 3" key="1">
    <citation type="submission" date="2018-05" db="EMBL/GenBank/DDBJ databases">
        <title>Lactobacillus sanfranciscensis Ah4 draft denome sequence.</title>
        <authorList>
            <person name="Zhang G."/>
        </authorList>
    </citation>
    <scope>NUCLEOTIDE SEQUENCE [LARGE SCALE GENOMIC DNA]</scope>
    <source>
        <strain evidence="2 3">Ah4</strain>
    </source>
</reference>
<proteinExistence type="predicted"/>